<dbReference type="Pfam" id="PF13098">
    <property type="entry name" value="Thioredoxin_2"/>
    <property type="match status" value="1"/>
</dbReference>
<dbReference type="SUPFAM" id="SSF52833">
    <property type="entry name" value="Thioredoxin-like"/>
    <property type="match status" value="1"/>
</dbReference>
<gene>
    <name evidence="3" type="ordered locus">SL003B_2694</name>
</gene>
<dbReference type="CDD" id="cd02951">
    <property type="entry name" value="SoxW"/>
    <property type="match status" value="1"/>
</dbReference>
<protein>
    <submittedName>
        <fullName evidence="3">Thioredoxin SoxW</fullName>
    </submittedName>
</protein>
<reference evidence="3 4" key="1">
    <citation type="journal article" date="2011" name="J. Bacteriol.">
        <title>Complete genome sequence of Polymorphum gilvum SL003B-26A1T, a crude oil-degrading bacterium from oil-polluted saline soil.</title>
        <authorList>
            <person name="Li S.G."/>
            <person name="Tang Y.Q."/>
            <person name="Nie Y."/>
            <person name="Cai M."/>
            <person name="Wu X.L."/>
        </authorList>
    </citation>
    <scope>NUCLEOTIDE SEQUENCE [LARGE SCALE GENOMIC DNA]</scope>
    <source>
        <strain evidence="4">LMG 25793 / CGMCC 1.9160 / SL003B-26A1</strain>
    </source>
</reference>
<dbReference type="KEGG" id="pgv:SL003B_2694"/>
<dbReference type="eggNOG" id="COG2143">
    <property type="taxonomic scope" value="Bacteria"/>
</dbReference>
<feature type="signal peptide" evidence="1">
    <location>
        <begin position="1"/>
        <end position="26"/>
    </location>
</feature>
<dbReference type="Proteomes" id="UP000008130">
    <property type="component" value="Chromosome"/>
</dbReference>
<name>F2J558_POLGS</name>
<feature type="chain" id="PRO_5003278791" evidence="1">
    <location>
        <begin position="27"/>
        <end position="200"/>
    </location>
</feature>
<organism evidence="3 4">
    <name type="scientific">Polymorphum gilvum (strain LMG 25793 / CGMCC 1.9160 / SL003B-26A1)</name>
    <dbReference type="NCBI Taxonomy" id="991905"/>
    <lineage>
        <taxon>Bacteria</taxon>
        <taxon>Pseudomonadati</taxon>
        <taxon>Pseudomonadota</taxon>
        <taxon>Alphaproteobacteria</taxon>
        <taxon>Rhodobacterales</taxon>
        <taxon>Paracoccaceae</taxon>
        <taxon>Polymorphum</taxon>
    </lineage>
</organism>
<proteinExistence type="predicted"/>
<evidence type="ECO:0000256" key="1">
    <source>
        <dbReference type="SAM" id="SignalP"/>
    </source>
</evidence>
<evidence type="ECO:0000313" key="4">
    <source>
        <dbReference type="Proteomes" id="UP000008130"/>
    </source>
</evidence>
<dbReference type="RefSeq" id="WP_013653431.1">
    <property type="nucleotide sequence ID" value="NC_015259.1"/>
</dbReference>
<evidence type="ECO:0000259" key="2">
    <source>
        <dbReference type="Pfam" id="PF13098"/>
    </source>
</evidence>
<dbReference type="HOGENOM" id="CLU_120998_0_0_5"/>
<feature type="domain" description="Thioredoxin-like fold" evidence="2">
    <location>
        <begin position="55"/>
        <end position="138"/>
    </location>
</feature>
<dbReference type="OrthoDB" id="9811036at2"/>
<dbReference type="InterPro" id="IPR012336">
    <property type="entry name" value="Thioredoxin-like_fold"/>
</dbReference>
<dbReference type="InterPro" id="IPR036249">
    <property type="entry name" value="Thioredoxin-like_sf"/>
</dbReference>
<evidence type="ECO:0000313" key="3">
    <source>
        <dbReference type="EMBL" id="ADZ71117.1"/>
    </source>
</evidence>
<dbReference type="Gene3D" id="3.40.30.10">
    <property type="entry name" value="Glutaredoxin"/>
    <property type="match status" value="1"/>
</dbReference>
<keyword evidence="4" id="KW-1185">Reference proteome</keyword>
<dbReference type="AlphaFoldDB" id="F2J558"/>
<dbReference type="STRING" id="991905.SL003B_2694"/>
<dbReference type="EMBL" id="CP002568">
    <property type="protein sequence ID" value="ADZ71117.1"/>
    <property type="molecule type" value="Genomic_DNA"/>
</dbReference>
<dbReference type="PATRIC" id="fig|991905.3.peg.2760"/>
<keyword evidence="1" id="KW-0732">Signal</keyword>
<dbReference type="InterPro" id="IPR041737">
    <property type="entry name" value="SoxW"/>
</dbReference>
<accession>F2J558</accession>
<sequence length="200" mass="22245">MFKTLCTVLLALLIAVPALIAAPAGAATVGEDGLHKQDWFAITFRDLHEDIAAARAAGKRLAIVFEQRGCIYCRKMHEELLSDPEVADFIKAHFMVVQYNMFGDEEVVDLDGEQLTEKTAARKWGFVFTPTILFLPEEAPDGVSAAQAAVAVMPGAFGKWTFLNMFRWVHEEGYAGEEHFQKYHARIIEELRAAGRLSGE</sequence>